<dbReference type="EnsemblBacteria" id="AAQ66570">
    <property type="protein sequence ID" value="AAQ66570"/>
    <property type="gene ID" value="PG_1530"/>
</dbReference>
<sequence>MSAGNKVLKDIATNLEHVLNKCGVMYHVFHRTKSVMSIKNKLERKANEYREKNKKMQDLLALRITLYFTDDVELIHNYLKSQPNFDSESVDEAEVDKFCPKRLNLVMRVPDILKQDMKAAIEETHYKDLIDDTYEIQIRTILSEGWHEVEHDLRYKCKEEWDEFKEESRLLNGVYATLENSEWSMLTLFDRLSYAQYKNKAWNSMLRNKMRVRFVDKGLSKELCEYLSDNRNTAKLLFRANRGLILKLVMEKGFAYPLTYDTVVHLINHIVMKDKNLANFEDDILKKDMELLFGEL</sequence>
<dbReference type="SUPFAM" id="SSF81301">
    <property type="entry name" value="Nucleotidyltransferase"/>
    <property type="match status" value="1"/>
</dbReference>
<dbReference type="InterPro" id="IPR043519">
    <property type="entry name" value="NT_sf"/>
</dbReference>
<dbReference type="AlphaFoldDB" id="Q7MUI3"/>
<dbReference type="PANTHER" id="PTHR41773">
    <property type="entry name" value="GTP PYROPHOSPHATASE-RELATED"/>
    <property type="match status" value="1"/>
</dbReference>
<evidence type="ECO:0000256" key="1">
    <source>
        <dbReference type="SAM" id="Coils"/>
    </source>
</evidence>
<proteinExistence type="predicted"/>
<feature type="coiled-coil region" evidence="1">
    <location>
        <begin position="35"/>
        <end position="62"/>
    </location>
</feature>
<gene>
    <name evidence="3" type="ordered locus">PG_1530</name>
</gene>
<dbReference type="Pfam" id="PF04607">
    <property type="entry name" value="RelA_SpoT"/>
    <property type="match status" value="1"/>
</dbReference>
<dbReference type="PANTHER" id="PTHR41773:SF1">
    <property type="entry name" value="RELA_SPOT DOMAIN-CONTAINING PROTEIN"/>
    <property type="match status" value="1"/>
</dbReference>
<keyword evidence="4" id="KW-1185">Reference proteome</keyword>
<protein>
    <submittedName>
        <fullName evidence="3">Conserved domain protein</fullName>
    </submittedName>
</protein>
<keyword evidence="1" id="KW-0175">Coiled coil</keyword>
<feature type="domain" description="RelA/SpoT" evidence="2">
    <location>
        <begin position="30"/>
        <end position="161"/>
    </location>
</feature>
<dbReference type="CDD" id="cd05399">
    <property type="entry name" value="NT_Rel-Spo_like"/>
    <property type="match status" value="1"/>
</dbReference>
<dbReference type="SMART" id="SM00954">
    <property type="entry name" value="RelA_SpoT"/>
    <property type="match status" value="1"/>
</dbReference>
<dbReference type="HOGENOM" id="CLU_946102_0_0_10"/>
<name>Q7MUI3_PORGI</name>
<accession>Q7MUI3</accession>
<dbReference type="eggNOG" id="COG2357">
    <property type="taxonomic scope" value="Bacteria"/>
</dbReference>
<dbReference type="RefSeq" id="WP_010956330.1">
    <property type="nucleotide sequence ID" value="NC_002950.2"/>
</dbReference>
<dbReference type="Gene3D" id="3.30.460.10">
    <property type="entry name" value="Beta Polymerase, domain 2"/>
    <property type="match status" value="1"/>
</dbReference>
<reference evidence="3 4" key="1">
    <citation type="journal article" date="2003" name="J. Bacteriol.">
        <title>Complete genome sequence of the oral pathogenic bacterium Porphyromonas gingivalis strain W83.</title>
        <authorList>
            <person name="Nelson K."/>
            <person name="Fleishmann R."/>
            <person name="DeBoy R."/>
            <person name="Paulsen I."/>
            <person name="Fouts D."/>
            <person name="Eisen J."/>
            <person name="Daugherty S."/>
            <person name="Dodson R."/>
            <person name="Durkin A."/>
            <person name="Gwinn M."/>
            <person name="Haft D."/>
            <person name="Kolonay J."/>
            <person name="Nelson W."/>
            <person name="White O."/>
            <person name="Mason T."/>
            <person name="Tallon L."/>
            <person name="Gray J."/>
            <person name="Granger D."/>
            <person name="Tettelin H."/>
            <person name="Dong H."/>
            <person name="Galvin J."/>
            <person name="Duncan M."/>
            <person name="Dewhirst F."/>
            <person name="Fraser C."/>
        </authorList>
    </citation>
    <scope>NUCLEOTIDE SEQUENCE [LARGE SCALE GENOMIC DNA]</scope>
    <source>
        <strain evidence="4">ATCC BAA-308 / W83</strain>
    </source>
</reference>
<dbReference type="KEGG" id="pgi:PG_1530"/>
<organism evidence="3 4">
    <name type="scientific">Porphyromonas gingivalis (strain ATCC BAA-308 / W83)</name>
    <dbReference type="NCBI Taxonomy" id="242619"/>
    <lineage>
        <taxon>Bacteria</taxon>
        <taxon>Pseudomonadati</taxon>
        <taxon>Bacteroidota</taxon>
        <taxon>Bacteroidia</taxon>
        <taxon>Bacteroidales</taxon>
        <taxon>Porphyromonadaceae</taxon>
        <taxon>Porphyromonas</taxon>
    </lineage>
</organism>
<dbReference type="Proteomes" id="UP000000588">
    <property type="component" value="Chromosome"/>
</dbReference>
<dbReference type="EMBL" id="AE015924">
    <property type="protein sequence ID" value="AAQ66570.1"/>
    <property type="molecule type" value="Genomic_DNA"/>
</dbReference>
<evidence type="ECO:0000259" key="2">
    <source>
        <dbReference type="SMART" id="SM00954"/>
    </source>
</evidence>
<dbReference type="PATRIC" id="fig|242619.8.peg.1420"/>
<dbReference type="BioCyc" id="PGIN242619:G1G02-1431-MONOMER"/>
<dbReference type="GO" id="GO:0015969">
    <property type="term" value="P:guanosine tetraphosphate metabolic process"/>
    <property type="evidence" value="ECO:0007669"/>
    <property type="project" value="InterPro"/>
</dbReference>
<evidence type="ECO:0000313" key="4">
    <source>
        <dbReference type="Proteomes" id="UP000000588"/>
    </source>
</evidence>
<dbReference type="STRING" id="242619.PG_1530"/>
<dbReference type="InterPro" id="IPR007685">
    <property type="entry name" value="RelA_SpoT"/>
</dbReference>
<evidence type="ECO:0000313" key="3">
    <source>
        <dbReference type="EMBL" id="AAQ66570.1"/>
    </source>
</evidence>